<comment type="caution">
    <text evidence="1">The sequence shown here is derived from an EMBL/GenBank/DDBJ whole genome shotgun (WGS) entry which is preliminary data.</text>
</comment>
<reference evidence="1 2" key="1">
    <citation type="submission" date="2013-02" db="EMBL/GenBank/DDBJ databases">
        <authorList>
            <person name="Genoscope - CEA"/>
        </authorList>
    </citation>
    <scope>NUCLEOTIDE SEQUENCE [LARGE SCALE GENOMIC DNA]</scope>
    <source>
        <strain evidence="1 2">STM 2683</strain>
    </source>
</reference>
<proteinExistence type="predicted"/>
<gene>
    <name evidence="1" type="ORF">MESS2_530003</name>
</gene>
<evidence type="ECO:0000313" key="1">
    <source>
        <dbReference type="EMBL" id="CCV07329.1"/>
    </source>
</evidence>
<dbReference type="STRING" id="1297569.MESS2_530003"/>
<accession>M5ERA9</accession>
<organism evidence="1 2">
    <name type="scientific">Mesorhizobium metallidurans STM 2683</name>
    <dbReference type="NCBI Taxonomy" id="1297569"/>
    <lineage>
        <taxon>Bacteria</taxon>
        <taxon>Pseudomonadati</taxon>
        <taxon>Pseudomonadota</taxon>
        <taxon>Alphaproteobacteria</taxon>
        <taxon>Hyphomicrobiales</taxon>
        <taxon>Phyllobacteriaceae</taxon>
        <taxon>Mesorhizobium</taxon>
    </lineage>
</organism>
<sequence>MALSCNRLVAVIDESATGIMWLTPKLGPLGSSRREQLAVMKNSGAVIIHSHVSLEPA</sequence>
<dbReference type="EMBL" id="CAUM01000121">
    <property type="protein sequence ID" value="CCV07329.1"/>
    <property type="molecule type" value="Genomic_DNA"/>
</dbReference>
<dbReference type="AlphaFoldDB" id="M5ERA9"/>
<protein>
    <submittedName>
        <fullName evidence="1">Uncharacterized protein</fullName>
    </submittedName>
</protein>
<dbReference type="Proteomes" id="UP000012062">
    <property type="component" value="Unassembled WGS sequence"/>
</dbReference>
<evidence type="ECO:0000313" key="2">
    <source>
        <dbReference type="Proteomes" id="UP000012062"/>
    </source>
</evidence>
<keyword evidence="2" id="KW-1185">Reference proteome</keyword>
<name>M5ERA9_9HYPH</name>